<dbReference type="Proteomes" id="UP000271678">
    <property type="component" value="Unassembled WGS sequence"/>
</dbReference>
<feature type="signal peptide" evidence="1">
    <location>
        <begin position="1"/>
        <end position="28"/>
    </location>
</feature>
<comment type="caution">
    <text evidence="2">The sequence shown here is derived from an EMBL/GenBank/DDBJ whole genome shotgun (WGS) entry which is preliminary data.</text>
</comment>
<accession>A0A3M9MCG7</accession>
<evidence type="ECO:0000313" key="3">
    <source>
        <dbReference type="Proteomes" id="UP000271678"/>
    </source>
</evidence>
<dbReference type="OrthoDB" id="4331648at2"/>
<dbReference type="InterPro" id="IPR021903">
    <property type="entry name" value="DUF3515"/>
</dbReference>
<keyword evidence="3" id="KW-1185">Reference proteome</keyword>
<keyword evidence="1" id="KW-0732">Signal</keyword>
<name>A0A3M9MCG7_9MICO</name>
<feature type="chain" id="PRO_5017967775" evidence="1">
    <location>
        <begin position="29"/>
        <end position="150"/>
    </location>
</feature>
<evidence type="ECO:0000313" key="2">
    <source>
        <dbReference type="EMBL" id="RNI23262.1"/>
    </source>
</evidence>
<dbReference type="AlphaFoldDB" id="A0A3M9MCG7"/>
<protein>
    <submittedName>
        <fullName evidence="2">DUF3515 family protein</fullName>
    </submittedName>
</protein>
<dbReference type="Pfam" id="PF12028">
    <property type="entry name" value="DUF3515"/>
    <property type="match status" value="1"/>
</dbReference>
<reference evidence="2 3" key="1">
    <citation type="submission" date="2018-11" db="EMBL/GenBank/DDBJ databases">
        <title>Draft genome of Simplicispira Flexivirga sp. BO-16.</title>
        <authorList>
            <person name="Im W.T."/>
        </authorList>
    </citation>
    <scope>NUCLEOTIDE SEQUENCE [LARGE SCALE GENOMIC DNA]</scope>
    <source>
        <strain evidence="2 3">BO-16</strain>
    </source>
</reference>
<sequence length="150" mass="15514">MSRPFLAAAGALGLTVSLAACGTGTVHASPADQAANPLCVKASRQWPATVADQKSRAVSTKSDTVHAWGNPAIIARCGVTSPGPTTAPCVTVDDIDWVGTKLSDGTRYITFGRSPALEVLVPTKYNAFPPLGAFTQAARQIPQGHNRCLG</sequence>
<organism evidence="2 3">
    <name type="scientific">Flexivirga caeni</name>
    <dbReference type="NCBI Taxonomy" id="2294115"/>
    <lineage>
        <taxon>Bacteria</taxon>
        <taxon>Bacillati</taxon>
        <taxon>Actinomycetota</taxon>
        <taxon>Actinomycetes</taxon>
        <taxon>Micrococcales</taxon>
        <taxon>Dermacoccaceae</taxon>
        <taxon>Flexivirga</taxon>
    </lineage>
</organism>
<gene>
    <name evidence="2" type="ORF">EFY87_07490</name>
</gene>
<dbReference type="RefSeq" id="WP_123270845.1">
    <property type="nucleotide sequence ID" value="NZ_RJJQ01000005.1"/>
</dbReference>
<proteinExistence type="predicted"/>
<dbReference type="PROSITE" id="PS51257">
    <property type="entry name" value="PROKAR_LIPOPROTEIN"/>
    <property type="match status" value="1"/>
</dbReference>
<dbReference type="EMBL" id="RJJQ01000005">
    <property type="protein sequence ID" value="RNI23262.1"/>
    <property type="molecule type" value="Genomic_DNA"/>
</dbReference>
<evidence type="ECO:0000256" key="1">
    <source>
        <dbReference type="SAM" id="SignalP"/>
    </source>
</evidence>